<dbReference type="InterPro" id="IPR045851">
    <property type="entry name" value="AMP-bd_C_sf"/>
</dbReference>
<dbReference type="InterPro" id="IPR042099">
    <property type="entry name" value="ANL_N_sf"/>
</dbReference>
<dbReference type="EMBL" id="NEXM01000049">
    <property type="protein sequence ID" value="PSN97763.1"/>
    <property type="molecule type" value="Genomic_DNA"/>
</dbReference>
<evidence type="ECO:0000313" key="4">
    <source>
        <dbReference type="Proteomes" id="UP000240381"/>
    </source>
</evidence>
<feature type="domain" description="AMP-dependent synthetase/ligase" evidence="1">
    <location>
        <begin position="4"/>
        <end position="210"/>
    </location>
</feature>
<evidence type="ECO:0000259" key="2">
    <source>
        <dbReference type="Pfam" id="PF13193"/>
    </source>
</evidence>
<dbReference type="Pfam" id="PF00501">
    <property type="entry name" value="AMP-binding"/>
    <property type="match status" value="1"/>
</dbReference>
<sequence>MNFEHPLWVLFTSGTTGLPKAIVHSHGGITLESHKVSSLHMNISENSRVLFYTSTGWVAWNRLISTLITGASIVLVDGSALYPIHRLWDIAEKVGVTYFGMSTPYVLTMIKNKFEPCNLYSLDKLEAIGVTAAPLSPQGFEWLFKKVKQVWIESMSGGTEVFTDFVGGVPIQPVFAGEIQGRCLGASVYAYNEQGKPVVGEVGELVVTEPMPSMPIFFWGDVQFQKYKQSYFSKFPNVWTHGDLIEITQRGTCIIYGRSDATIKRKGVRIGVSEIYDIVESIEGVKESLAVGLEKEGDSIFVLFVVLNEGFVLEHLEEKIKKEIVTKISPRFVPDLVLQVSEIPKTLNGKKLEVPVKRILMGENAEKVVNKEALLNPESLEQFVKLSKLFT</sequence>
<dbReference type="InterPro" id="IPR020845">
    <property type="entry name" value="AMP-binding_CS"/>
</dbReference>
<dbReference type="PROSITE" id="PS00455">
    <property type="entry name" value="AMP_BINDING"/>
    <property type="match status" value="1"/>
</dbReference>
<dbReference type="PANTHER" id="PTHR42921:SF1">
    <property type="entry name" value="ACETOACETYL-COA SYNTHETASE"/>
    <property type="match status" value="1"/>
</dbReference>
<evidence type="ECO:0008006" key="5">
    <source>
        <dbReference type="Google" id="ProtNLM"/>
    </source>
</evidence>
<evidence type="ECO:0000313" key="3">
    <source>
        <dbReference type="EMBL" id="PSN97763.1"/>
    </source>
</evidence>
<dbReference type="Gene3D" id="3.30.300.30">
    <property type="match status" value="1"/>
</dbReference>
<dbReference type="InterPro" id="IPR025110">
    <property type="entry name" value="AMP-bd_C"/>
</dbReference>
<dbReference type="InterPro" id="IPR000873">
    <property type="entry name" value="AMP-dep_synth/lig_dom"/>
</dbReference>
<dbReference type="Gene3D" id="3.40.50.12780">
    <property type="entry name" value="N-terminal domain of ligase-like"/>
    <property type="match status" value="1"/>
</dbReference>
<evidence type="ECO:0000259" key="1">
    <source>
        <dbReference type="Pfam" id="PF00501"/>
    </source>
</evidence>
<dbReference type="AlphaFoldDB" id="A0A2R6BGK2"/>
<name>A0A2R6BGK2_9ARCH</name>
<reference evidence="3 4" key="1">
    <citation type="submission" date="2017-04" db="EMBL/GenBank/DDBJ databases">
        <title>Novel microbial lineages endemic to geothermal iron-oxide mats fill important gaps in the evolutionary history of Archaea.</title>
        <authorList>
            <person name="Jay Z.J."/>
            <person name="Beam J.P."/>
            <person name="Dlakic M."/>
            <person name="Rusch D.B."/>
            <person name="Kozubal M.A."/>
            <person name="Inskeep W.P."/>
        </authorList>
    </citation>
    <scope>NUCLEOTIDE SEQUENCE [LARGE SCALE GENOMIC DNA]</scope>
    <source>
        <strain evidence="3">ECH_B_SAG-F08</strain>
    </source>
</reference>
<organism evidence="3 4">
    <name type="scientific">Candidatus Marsarchaeota G2 archaeon ECH_B_SAG-F08</name>
    <dbReference type="NCBI Taxonomy" id="1978165"/>
    <lineage>
        <taxon>Archaea</taxon>
        <taxon>Candidatus Marsarchaeota</taxon>
        <taxon>Candidatus Marsarchaeota group 2</taxon>
    </lineage>
</organism>
<accession>A0A2R6BGK2</accession>
<dbReference type="SUPFAM" id="SSF56801">
    <property type="entry name" value="Acetyl-CoA synthetase-like"/>
    <property type="match status" value="1"/>
</dbReference>
<comment type="caution">
    <text evidence="3">The sequence shown here is derived from an EMBL/GenBank/DDBJ whole genome shotgun (WGS) entry which is preliminary data.</text>
</comment>
<dbReference type="PANTHER" id="PTHR42921">
    <property type="entry name" value="ACETOACETYL-COA SYNTHETASE"/>
    <property type="match status" value="1"/>
</dbReference>
<gene>
    <name evidence="3" type="ORF">B9Q11_03515</name>
</gene>
<protein>
    <recommendedName>
        <fullName evidence="5">Acetoacetate--CoA ligase</fullName>
    </recommendedName>
</protein>
<dbReference type="Proteomes" id="UP000240381">
    <property type="component" value="Unassembled WGS sequence"/>
</dbReference>
<dbReference type="GO" id="GO:0030729">
    <property type="term" value="F:acetoacetate-CoA ligase activity"/>
    <property type="evidence" value="ECO:0007669"/>
    <property type="project" value="TreeGrafter"/>
</dbReference>
<dbReference type="Pfam" id="PF13193">
    <property type="entry name" value="AMP-binding_C"/>
    <property type="match status" value="1"/>
</dbReference>
<feature type="domain" description="AMP-binding enzyme C-terminal" evidence="2">
    <location>
        <begin position="278"/>
        <end position="350"/>
    </location>
</feature>
<proteinExistence type="predicted"/>